<evidence type="ECO:0000256" key="3">
    <source>
        <dbReference type="ARBA" id="ARBA00022692"/>
    </source>
</evidence>
<dbReference type="RefSeq" id="WP_344105597.1">
    <property type="nucleotide sequence ID" value="NZ_BAAANL010000008.1"/>
</dbReference>
<keyword evidence="4 7" id="KW-1133">Transmembrane helix</keyword>
<dbReference type="EMBL" id="BAAANL010000008">
    <property type="protein sequence ID" value="GAA1873168.1"/>
    <property type="molecule type" value="Genomic_DNA"/>
</dbReference>
<sequence length="352" mass="36167">MRPPSSPAGRKPTGPGRPGSKPAPARGSSAGTTARRSGRHGDSTASGPPAADDARTTGGPGDAPAAGTAQGRAVSGTASGTARRSPVRAPRPAGGPDARGTGTSGPVSVVGRIAERDAERRAEDRRRFWRRAAWAAGGAAVALGLVWGAFFSPLFALDPAEVTVTGTGTTIDAADVRAQIDPARGVPLPRVDTVTLRARLLTLNGVKDARVAHAWPHGLTIRLTSREPVVAVPAGGRYALLDDEGVRVGTTTAPGDVPVVDAPLSDDDTARAALFAALDVMAALPRGLAKQVTAVQARTQDDVRTRLPDGAEVIWGSSDRLELKIEVATTLRKAEPDASVYDVSSPDLPVTR</sequence>
<keyword evidence="1" id="KW-1003">Cell membrane</keyword>
<evidence type="ECO:0008006" key="12">
    <source>
        <dbReference type="Google" id="ProtNLM"/>
    </source>
</evidence>
<evidence type="ECO:0000256" key="2">
    <source>
        <dbReference type="ARBA" id="ARBA00022618"/>
    </source>
</evidence>
<dbReference type="PANTHER" id="PTHR37820">
    <property type="entry name" value="CELL DIVISION PROTEIN DIVIB"/>
    <property type="match status" value="1"/>
</dbReference>
<dbReference type="Pfam" id="PF03799">
    <property type="entry name" value="FtsQ_DivIB_C"/>
    <property type="match status" value="1"/>
</dbReference>
<evidence type="ECO:0000256" key="5">
    <source>
        <dbReference type="ARBA" id="ARBA00023306"/>
    </source>
</evidence>
<keyword evidence="2" id="KW-0132">Cell division</keyword>
<dbReference type="Pfam" id="PF08478">
    <property type="entry name" value="POTRA_1"/>
    <property type="match status" value="1"/>
</dbReference>
<accession>A0ABN2NLJ6</accession>
<feature type="compositionally biased region" description="Low complexity" evidence="6">
    <location>
        <begin position="62"/>
        <end position="71"/>
    </location>
</feature>
<organism evidence="10 11">
    <name type="scientific">Myceligenerans crystallogenes</name>
    <dbReference type="NCBI Taxonomy" id="316335"/>
    <lineage>
        <taxon>Bacteria</taxon>
        <taxon>Bacillati</taxon>
        <taxon>Actinomycetota</taxon>
        <taxon>Actinomycetes</taxon>
        <taxon>Micrococcales</taxon>
        <taxon>Promicromonosporaceae</taxon>
        <taxon>Myceligenerans</taxon>
    </lineage>
</organism>
<dbReference type="PANTHER" id="PTHR37820:SF1">
    <property type="entry name" value="CELL DIVISION PROTEIN FTSQ"/>
    <property type="match status" value="1"/>
</dbReference>
<evidence type="ECO:0000259" key="8">
    <source>
        <dbReference type="Pfam" id="PF03799"/>
    </source>
</evidence>
<feature type="compositionally biased region" description="Low complexity" evidence="6">
    <location>
        <begin position="81"/>
        <end position="111"/>
    </location>
</feature>
<protein>
    <recommendedName>
        <fullName evidence="12">Cell division protein FtsQ</fullName>
    </recommendedName>
</protein>
<dbReference type="Proteomes" id="UP001501094">
    <property type="component" value="Unassembled WGS sequence"/>
</dbReference>
<proteinExistence type="predicted"/>
<keyword evidence="11" id="KW-1185">Reference proteome</keyword>
<dbReference type="Gene3D" id="3.10.20.310">
    <property type="entry name" value="membrane protein fhac"/>
    <property type="match status" value="1"/>
</dbReference>
<evidence type="ECO:0000256" key="4">
    <source>
        <dbReference type="ARBA" id="ARBA00022989"/>
    </source>
</evidence>
<dbReference type="InterPro" id="IPR005548">
    <property type="entry name" value="Cell_div_FtsQ/DivIB_C"/>
</dbReference>
<feature type="compositionally biased region" description="Basic and acidic residues" evidence="6">
    <location>
        <begin position="113"/>
        <end position="122"/>
    </location>
</feature>
<evidence type="ECO:0000259" key="9">
    <source>
        <dbReference type="Pfam" id="PF08478"/>
    </source>
</evidence>
<name>A0ABN2NLJ6_9MICO</name>
<evidence type="ECO:0000256" key="6">
    <source>
        <dbReference type="SAM" id="MobiDB-lite"/>
    </source>
</evidence>
<evidence type="ECO:0000256" key="1">
    <source>
        <dbReference type="ARBA" id="ARBA00022475"/>
    </source>
</evidence>
<evidence type="ECO:0000313" key="11">
    <source>
        <dbReference type="Proteomes" id="UP001501094"/>
    </source>
</evidence>
<dbReference type="InterPro" id="IPR050487">
    <property type="entry name" value="FtsQ_DivIB"/>
</dbReference>
<feature type="domain" description="Cell division protein FtsQ/DivIB C-terminal" evidence="8">
    <location>
        <begin position="235"/>
        <end position="332"/>
    </location>
</feature>
<keyword evidence="3 7" id="KW-0812">Transmembrane</keyword>
<feature type="domain" description="POTRA" evidence="9">
    <location>
        <begin position="160"/>
        <end position="224"/>
    </location>
</feature>
<feature type="transmembrane region" description="Helical" evidence="7">
    <location>
        <begin position="132"/>
        <end position="155"/>
    </location>
</feature>
<keyword evidence="7" id="KW-0472">Membrane</keyword>
<evidence type="ECO:0000256" key="7">
    <source>
        <dbReference type="SAM" id="Phobius"/>
    </source>
</evidence>
<comment type="caution">
    <text evidence="10">The sequence shown here is derived from an EMBL/GenBank/DDBJ whole genome shotgun (WGS) entry which is preliminary data.</text>
</comment>
<evidence type="ECO:0000313" key="10">
    <source>
        <dbReference type="EMBL" id="GAA1873168.1"/>
    </source>
</evidence>
<feature type="region of interest" description="Disordered" evidence="6">
    <location>
        <begin position="1"/>
        <end position="122"/>
    </location>
</feature>
<dbReference type="InterPro" id="IPR013685">
    <property type="entry name" value="POTRA_FtsQ_type"/>
</dbReference>
<gene>
    <name evidence="10" type="ORF">GCM10009751_35750</name>
</gene>
<reference evidence="10 11" key="1">
    <citation type="journal article" date="2019" name="Int. J. Syst. Evol. Microbiol.">
        <title>The Global Catalogue of Microorganisms (GCM) 10K type strain sequencing project: providing services to taxonomists for standard genome sequencing and annotation.</title>
        <authorList>
            <consortium name="The Broad Institute Genomics Platform"/>
            <consortium name="The Broad Institute Genome Sequencing Center for Infectious Disease"/>
            <person name="Wu L."/>
            <person name="Ma J."/>
        </authorList>
    </citation>
    <scope>NUCLEOTIDE SEQUENCE [LARGE SCALE GENOMIC DNA]</scope>
    <source>
        <strain evidence="10 11">JCM 14326</strain>
    </source>
</reference>
<keyword evidence="5" id="KW-0131">Cell cycle</keyword>